<protein>
    <submittedName>
        <fullName evidence="12">Variant surface glycoprotein</fullName>
    </submittedName>
</protein>
<evidence type="ECO:0000256" key="8">
    <source>
        <dbReference type="ARBA" id="ARBA00023288"/>
    </source>
</evidence>
<evidence type="ECO:0000256" key="9">
    <source>
        <dbReference type="SAM" id="MobiDB-lite"/>
    </source>
</evidence>
<evidence type="ECO:0000256" key="2">
    <source>
        <dbReference type="ARBA" id="ARBA00004609"/>
    </source>
</evidence>
<sequence length="410" mass="45271">MLLNSAFRLLICVSTVSLWLHVCAENLNRREYRAMCRIYRIALRHHNDSASAYVGSQLDWKRFDELYERVKACVEATGNTTEGEVELETDFGSVKLPSGPVTAKAHNICVAGAGKMDHINKAAQLLKVNAEDAAQRAIANLKTAITTEKNLENAGQEPRGWNDDAARDATCDSHENGGRAGVQLTTDLICLCIGMYYNTHKACGTGIPGHGGFRASQKKFSKEKDHWADIHKDCDKMSVKDDFTIENINTSIENFNALLGAKPGKWSTKTKKSSWVLGHTAEAPSCRTNETKRWDKNICIDYGLSDGSLGEIKWRSQIYKTRNFLLEAEANIAKARKLLERMEFLLVVLEKDLLLANISNSLVLAAGLKTVRPHVSLKSFGGTGLQESGGGGSRHYLALMGVLTLMFSDF</sequence>
<keyword evidence="6" id="KW-0472">Membrane</keyword>
<evidence type="ECO:0000256" key="3">
    <source>
        <dbReference type="ARBA" id="ARBA00022475"/>
    </source>
</evidence>
<dbReference type="GO" id="GO:0098552">
    <property type="term" value="C:side of membrane"/>
    <property type="evidence" value="ECO:0007669"/>
    <property type="project" value="UniProtKB-KW"/>
</dbReference>
<keyword evidence="8" id="KW-0449">Lipoprotein</keyword>
<evidence type="ECO:0000259" key="11">
    <source>
        <dbReference type="Pfam" id="PF13206"/>
    </source>
</evidence>
<evidence type="ECO:0000256" key="7">
    <source>
        <dbReference type="ARBA" id="ARBA00023180"/>
    </source>
</evidence>
<comment type="subcellular location">
    <subcellularLocation>
        <location evidence="2">Cell membrane</location>
        <topology evidence="2">Lipid-anchor</topology>
        <topology evidence="2">GPI-anchor</topology>
    </subcellularLocation>
</comment>
<keyword evidence="4" id="KW-0336">GPI-anchor</keyword>
<name>F9WEL3_TRYCI</name>
<comment type="function">
    <text evidence="1">VSG forms a coat on the surface of the parasite. The trypanosome evades the immune response of the host by expressing a series of antigenically distinct VSGs from an estimated 1000 VSG genes.</text>
</comment>
<proteinExistence type="predicted"/>
<dbReference type="Pfam" id="PF13206">
    <property type="entry name" value="VSG_B"/>
    <property type="match status" value="1"/>
</dbReference>
<feature type="domain" description="Trypanosome variant surface glycoprotein B-type N-terminal" evidence="11">
    <location>
        <begin position="116"/>
        <end position="343"/>
    </location>
</feature>
<feature type="signal peptide" evidence="10">
    <location>
        <begin position="1"/>
        <end position="24"/>
    </location>
</feature>
<dbReference type="AlphaFoldDB" id="F9WEL3"/>
<accession>F9WEL3</accession>
<evidence type="ECO:0000256" key="4">
    <source>
        <dbReference type="ARBA" id="ARBA00022622"/>
    </source>
</evidence>
<evidence type="ECO:0000256" key="10">
    <source>
        <dbReference type="SAM" id="SignalP"/>
    </source>
</evidence>
<gene>
    <name evidence="12" type="ORF">TCIL3000_0_07360</name>
</gene>
<evidence type="ECO:0000256" key="5">
    <source>
        <dbReference type="ARBA" id="ARBA00022729"/>
    </source>
</evidence>
<keyword evidence="7" id="KW-0325">Glycoprotein</keyword>
<reference evidence="13" key="1">
    <citation type="submission" date="2011-07" db="EMBL/GenBank/DDBJ databases">
        <title>Divergent evolution of antigenic variation in African trypanosomes.</title>
        <authorList>
            <person name="Jackson A.P."/>
            <person name="Berry A."/>
            <person name="Allison H.C."/>
            <person name="Burton P."/>
            <person name="Anderson J."/>
            <person name="Aslett M."/>
            <person name="Brown R."/>
            <person name="Corton N."/>
            <person name="Harris D."/>
            <person name="Hauser H."/>
            <person name="Gamble J."/>
            <person name="Gilderthorp R."/>
            <person name="McQuillan J."/>
            <person name="Quail M.A."/>
            <person name="Sanders M."/>
            <person name="Van Tonder A."/>
            <person name="Ginger M.L."/>
            <person name="Donelson J.E."/>
            <person name="Field M.C."/>
            <person name="Barry J.D."/>
            <person name="Berriman M."/>
            <person name="Hertz-Fowler C."/>
        </authorList>
    </citation>
    <scope>NUCLEOTIDE SEQUENCE [LARGE SCALE GENOMIC DNA]</scope>
    <source>
        <strain evidence="13">IL3000</strain>
    </source>
</reference>
<dbReference type="VEuPathDB" id="TriTrypDB:TcIL3000_0_07360"/>
<evidence type="ECO:0000313" key="12">
    <source>
        <dbReference type="EMBL" id="CCD15724.1"/>
    </source>
</evidence>
<dbReference type="InterPro" id="IPR025932">
    <property type="entry name" value="Trypano_VSG_B_N_dom"/>
</dbReference>
<dbReference type="EMBL" id="CAEQ01002032">
    <property type="protein sequence ID" value="CCD15724.1"/>
    <property type="molecule type" value="Genomic_DNA"/>
</dbReference>
<comment type="caution">
    <text evidence="12">The sequence shown here is derived from an EMBL/GenBank/DDBJ whole genome shotgun (WGS) entry which is preliminary data.</text>
</comment>
<keyword evidence="3" id="KW-1003">Cell membrane</keyword>
<dbReference type="Proteomes" id="UP000000702">
    <property type="component" value="Unassembled WGS sequence"/>
</dbReference>
<feature type="chain" id="PRO_5003394949" evidence="10">
    <location>
        <begin position="25"/>
        <end position="410"/>
    </location>
</feature>
<dbReference type="GO" id="GO:0005886">
    <property type="term" value="C:plasma membrane"/>
    <property type="evidence" value="ECO:0007669"/>
    <property type="project" value="UniProtKB-SubCell"/>
</dbReference>
<reference evidence="12 13" key="2">
    <citation type="journal article" date="2012" name="Proc. Natl. Acad. Sci. U.S.A.">
        <title>Antigenic diversity is generated by distinct evolutionary mechanisms in African trypanosome species.</title>
        <authorList>
            <person name="Jackson A.P."/>
            <person name="Berry A."/>
            <person name="Aslett M."/>
            <person name="Allison H.C."/>
            <person name="Burton P."/>
            <person name="Vavrova-Anderson J."/>
            <person name="Brown R."/>
            <person name="Browne H."/>
            <person name="Corton N."/>
            <person name="Hauser H."/>
            <person name="Gamble J."/>
            <person name="Gilderthorp R."/>
            <person name="Marcello L."/>
            <person name="McQuillan J."/>
            <person name="Otto T.D."/>
            <person name="Quail M.A."/>
            <person name="Sanders M.J."/>
            <person name="van Tonder A."/>
            <person name="Ginger M.L."/>
            <person name="Field M.C."/>
            <person name="Barry J.D."/>
            <person name="Hertz-Fowler C."/>
            <person name="Berriman M."/>
        </authorList>
    </citation>
    <scope>NUCLEOTIDE SEQUENCE [LARGE SCALE GENOMIC DNA]</scope>
    <source>
        <strain evidence="12 13">IL3000</strain>
    </source>
</reference>
<feature type="region of interest" description="Disordered" evidence="9">
    <location>
        <begin position="149"/>
        <end position="168"/>
    </location>
</feature>
<evidence type="ECO:0000313" key="13">
    <source>
        <dbReference type="Proteomes" id="UP000000702"/>
    </source>
</evidence>
<organism evidence="12 13">
    <name type="scientific">Trypanosoma congolense (strain IL3000)</name>
    <dbReference type="NCBI Taxonomy" id="1068625"/>
    <lineage>
        <taxon>Eukaryota</taxon>
        <taxon>Discoba</taxon>
        <taxon>Euglenozoa</taxon>
        <taxon>Kinetoplastea</taxon>
        <taxon>Metakinetoplastina</taxon>
        <taxon>Trypanosomatida</taxon>
        <taxon>Trypanosomatidae</taxon>
        <taxon>Trypanosoma</taxon>
        <taxon>Nannomonas</taxon>
    </lineage>
</organism>
<keyword evidence="13" id="KW-1185">Reference proteome</keyword>
<evidence type="ECO:0000256" key="6">
    <source>
        <dbReference type="ARBA" id="ARBA00023136"/>
    </source>
</evidence>
<evidence type="ECO:0000256" key="1">
    <source>
        <dbReference type="ARBA" id="ARBA00002523"/>
    </source>
</evidence>
<keyword evidence="5 10" id="KW-0732">Signal</keyword>